<evidence type="ECO:0000313" key="2">
    <source>
        <dbReference type="Proteomes" id="UP000828390"/>
    </source>
</evidence>
<dbReference type="EMBL" id="JAIWYP010000010">
    <property type="protein sequence ID" value="KAH3751140.1"/>
    <property type="molecule type" value="Genomic_DNA"/>
</dbReference>
<accession>A0A9D4DMD2</accession>
<organism evidence="1 2">
    <name type="scientific">Dreissena polymorpha</name>
    <name type="common">Zebra mussel</name>
    <name type="synonym">Mytilus polymorpha</name>
    <dbReference type="NCBI Taxonomy" id="45954"/>
    <lineage>
        <taxon>Eukaryota</taxon>
        <taxon>Metazoa</taxon>
        <taxon>Spiralia</taxon>
        <taxon>Lophotrochozoa</taxon>
        <taxon>Mollusca</taxon>
        <taxon>Bivalvia</taxon>
        <taxon>Autobranchia</taxon>
        <taxon>Heteroconchia</taxon>
        <taxon>Euheterodonta</taxon>
        <taxon>Imparidentia</taxon>
        <taxon>Neoheterodontei</taxon>
        <taxon>Myida</taxon>
        <taxon>Dreissenoidea</taxon>
        <taxon>Dreissenidae</taxon>
        <taxon>Dreissena</taxon>
    </lineage>
</organism>
<name>A0A9D4DMD2_DREPO</name>
<gene>
    <name evidence="1" type="ORF">DPMN_185687</name>
</gene>
<dbReference type="AlphaFoldDB" id="A0A9D4DMD2"/>
<sequence>MVLVQKMTTKPATIITVKDLGQHFNDHLMTLTAGSDEIILVFDTYKSDSLKQKTREKRQGKDPVQYQIADDTSIKHIPMGRFLS</sequence>
<reference evidence="1" key="1">
    <citation type="journal article" date="2019" name="bioRxiv">
        <title>The Genome of the Zebra Mussel, Dreissena polymorpha: A Resource for Invasive Species Research.</title>
        <authorList>
            <person name="McCartney M.A."/>
            <person name="Auch B."/>
            <person name="Kono T."/>
            <person name="Mallez S."/>
            <person name="Zhang Y."/>
            <person name="Obille A."/>
            <person name="Becker A."/>
            <person name="Abrahante J.E."/>
            <person name="Garbe J."/>
            <person name="Badalamenti J.P."/>
            <person name="Herman A."/>
            <person name="Mangelson H."/>
            <person name="Liachko I."/>
            <person name="Sullivan S."/>
            <person name="Sone E.D."/>
            <person name="Koren S."/>
            <person name="Silverstein K.A.T."/>
            <person name="Beckman K.B."/>
            <person name="Gohl D.M."/>
        </authorList>
    </citation>
    <scope>NUCLEOTIDE SEQUENCE</scope>
    <source>
        <strain evidence="1">Duluth1</strain>
        <tissue evidence="1">Whole animal</tissue>
    </source>
</reference>
<dbReference type="Proteomes" id="UP000828390">
    <property type="component" value="Unassembled WGS sequence"/>
</dbReference>
<keyword evidence="2" id="KW-1185">Reference proteome</keyword>
<protein>
    <submittedName>
        <fullName evidence="1">Uncharacterized protein</fullName>
    </submittedName>
</protein>
<reference evidence="1" key="2">
    <citation type="submission" date="2020-11" db="EMBL/GenBank/DDBJ databases">
        <authorList>
            <person name="McCartney M.A."/>
            <person name="Auch B."/>
            <person name="Kono T."/>
            <person name="Mallez S."/>
            <person name="Becker A."/>
            <person name="Gohl D.M."/>
            <person name="Silverstein K.A.T."/>
            <person name="Koren S."/>
            <person name="Bechman K.B."/>
            <person name="Herman A."/>
            <person name="Abrahante J.E."/>
            <person name="Garbe J."/>
        </authorList>
    </citation>
    <scope>NUCLEOTIDE SEQUENCE</scope>
    <source>
        <strain evidence="1">Duluth1</strain>
        <tissue evidence="1">Whole animal</tissue>
    </source>
</reference>
<evidence type="ECO:0000313" key="1">
    <source>
        <dbReference type="EMBL" id="KAH3751140.1"/>
    </source>
</evidence>
<comment type="caution">
    <text evidence="1">The sequence shown here is derived from an EMBL/GenBank/DDBJ whole genome shotgun (WGS) entry which is preliminary data.</text>
</comment>
<proteinExistence type="predicted"/>